<evidence type="ECO:0000313" key="9">
    <source>
        <dbReference type="Proteomes" id="UP000051295"/>
    </source>
</evidence>
<dbReference type="RefSeq" id="WP_057796584.1">
    <property type="nucleotide sequence ID" value="NZ_LAXJ01000028.1"/>
</dbReference>
<comment type="caution">
    <text evidence="8">The sequence shown here is derived from an EMBL/GenBank/DDBJ whole genome shotgun (WGS) entry which is preliminary data.</text>
</comment>
<accession>A0A0T5NNS6</accession>
<dbReference type="InterPro" id="IPR011055">
    <property type="entry name" value="Dup_hybrid_motif"/>
</dbReference>
<dbReference type="Proteomes" id="UP000051295">
    <property type="component" value="Unassembled WGS sequence"/>
</dbReference>
<proteinExistence type="predicted"/>
<evidence type="ECO:0000256" key="2">
    <source>
        <dbReference type="ARBA" id="ARBA00022670"/>
    </source>
</evidence>
<keyword evidence="9" id="KW-1185">Reference proteome</keyword>
<evidence type="ECO:0000256" key="4">
    <source>
        <dbReference type="ARBA" id="ARBA00022801"/>
    </source>
</evidence>
<sequence>MKIGTVLAAVAVAGAISVAGIAISGVLSKEPVPPSIAEATLWTPDPLTPPRIAEINSVRPTLAQADIAFEFRPVPLLTVSPTDTSLPSIEPSLVTWSREIASGETLDAVLSDAGLDASDRAEIALAIGAEYDLRRLRPGHIVTVVSTTDDNPRRVELAVEDGVRIEAVFGELLAARVLEPDPELVTFAGKAVIESSIFAALDTADIPARFAVDLAQMLGGTVDFRRDLAGGETMRLLWREARDGNKRIGQPELAFAELDLGGSVYEIVWPDDGSGQATIYVDGEVLRVFAQPVEGARLSSVFGRRTHPVYGNVRMHTGVDFAAASGTPVKATAPGRVSFIGRRGGYGRVVEIAHGSDTLTRYAHLSEVPDTLEQGQRVMAGDLIGRVGATGTATGPNLHYEVLVDGRPTDPLSDDRLAEAAEREADDTAALERLSEARSLLAERLASEFAETTTERL</sequence>
<dbReference type="PANTHER" id="PTHR21666:SF288">
    <property type="entry name" value="CELL DIVISION PROTEIN YTFB"/>
    <property type="match status" value="1"/>
</dbReference>
<organism evidence="8 9">
    <name type="scientific">Roseovarius atlanticus</name>
    <dbReference type="NCBI Taxonomy" id="1641875"/>
    <lineage>
        <taxon>Bacteria</taxon>
        <taxon>Pseudomonadati</taxon>
        <taxon>Pseudomonadota</taxon>
        <taxon>Alphaproteobacteria</taxon>
        <taxon>Rhodobacterales</taxon>
        <taxon>Roseobacteraceae</taxon>
        <taxon>Roseovarius</taxon>
    </lineage>
</organism>
<dbReference type="AlphaFoldDB" id="A0A0T5NNS6"/>
<feature type="domain" description="M23ase beta-sheet core" evidence="7">
    <location>
        <begin position="314"/>
        <end position="411"/>
    </location>
</feature>
<dbReference type="STRING" id="1641875.XM53_19965"/>
<dbReference type="PANTHER" id="PTHR21666">
    <property type="entry name" value="PEPTIDASE-RELATED"/>
    <property type="match status" value="1"/>
</dbReference>
<name>A0A0T5NNS6_9RHOB</name>
<evidence type="ECO:0000259" key="7">
    <source>
        <dbReference type="Pfam" id="PF01551"/>
    </source>
</evidence>
<evidence type="ECO:0000313" key="8">
    <source>
        <dbReference type="EMBL" id="KRS10618.1"/>
    </source>
</evidence>
<dbReference type="SUPFAM" id="SSF51261">
    <property type="entry name" value="Duplicated hybrid motif"/>
    <property type="match status" value="1"/>
</dbReference>
<dbReference type="Pfam" id="PF01551">
    <property type="entry name" value="Peptidase_M23"/>
    <property type="match status" value="1"/>
</dbReference>
<evidence type="ECO:0000256" key="1">
    <source>
        <dbReference type="ARBA" id="ARBA00001947"/>
    </source>
</evidence>
<comment type="cofactor">
    <cofactor evidence="1">
        <name>Zn(2+)</name>
        <dbReference type="ChEBI" id="CHEBI:29105"/>
    </cofactor>
</comment>
<reference evidence="8 9" key="1">
    <citation type="submission" date="2015-04" db="EMBL/GenBank/DDBJ databases">
        <title>The draft genome sequence of Roseovarius sp.R12b.</title>
        <authorList>
            <person name="Li G."/>
            <person name="Lai Q."/>
            <person name="Shao Z."/>
            <person name="Yan P."/>
        </authorList>
    </citation>
    <scope>NUCLEOTIDE SEQUENCE [LARGE SCALE GENOMIC DNA]</scope>
    <source>
        <strain evidence="8 9">R12B</strain>
    </source>
</reference>
<keyword evidence="2" id="KW-0645">Protease</keyword>
<dbReference type="InterPro" id="IPR016047">
    <property type="entry name" value="M23ase_b-sheet_dom"/>
</dbReference>
<evidence type="ECO:0000256" key="6">
    <source>
        <dbReference type="ARBA" id="ARBA00023049"/>
    </source>
</evidence>
<dbReference type="GO" id="GO:0004222">
    <property type="term" value="F:metalloendopeptidase activity"/>
    <property type="evidence" value="ECO:0007669"/>
    <property type="project" value="TreeGrafter"/>
</dbReference>
<dbReference type="GO" id="GO:0046872">
    <property type="term" value="F:metal ion binding"/>
    <property type="evidence" value="ECO:0007669"/>
    <property type="project" value="UniProtKB-KW"/>
</dbReference>
<keyword evidence="4" id="KW-0378">Hydrolase</keyword>
<evidence type="ECO:0000256" key="5">
    <source>
        <dbReference type="ARBA" id="ARBA00022833"/>
    </source>
</evidence>
<dbReference type="InterPro" id="IPR050570">
    <property type="entry name" value="Cell_wall_metabolism_enzyme"/>
</dbReference>
<dbReference type="OrthoDB" id="9805070at2"/>
<dbReference type="Gene3D" id="3.10.450.350">
    <property type="match status" value="2"/>
</dbReference>
<keyword evidence="3" id="KW-0479">Metal-binding</keyword>
<dbReference type="CDD" id="cd12797">
    <property type="entry name" value="M23_peptidase"/>
    <property type="match status" value="1"/>
</dbReference>
<evidence type="ECO:0000256" key="3">
    <source>
        <dbReference type="ARBA" id="ARBA00022723"/>
    </source>
</evidence>
<dbReference type="PATRIC" id="fig|1641875.4.peg.2538"/>
<dbReference type="EMBL" id="LAXJ01000028">
    <property type="protein sequence ID" value="KRS10618.1"/>
    <property type="molecule type" value="Genomic_DNA"/>
</dbReference>
<protein>
    <submittedName>
        <fullName evidence="8">Peptidase M23</fullName>
    </submittedName>
</protein>
<gene>
    <name evidence="8" type="ORF">XM53_19965</name>
</gene>
<keyword evidence="6" id="KW-0482">Metalloprotease</keyword>
<dbReference type="GO" id="GO:0006508">
    <property type="term" value="P:proteolysis"/>
    <property type="evidence" value="ECO:0007669"/>
    <property type="project" value="UniProtKB-KW"/>
</dbReference>
<dbReference type="Gene3D" id="2.70.70.10">
    <property type="entry name" value="Glucose Permease (Domain IIA)"/>
    <property type="match status" value="1"/>
</dbReference>
<keyword evidence="5" id="KW-0862">Zinc</keyword>